<comment type="similarity">
    <text evidence="2 9">Belongs to the SSU72 phosphatase family.</text>
</comment>
<dbReference type="Pfam" id="PF04722">
    <property type="entry name" value="Ssu72"/>
    <property type="match status" value="1"/>
</dbReference>
<dbReference type="FunFam" id="3.40.50.2300:FF:000039">
    <property type="entry name" value="RNA polymerase II subunit A C-terminal domain phosphatase"/>
    <property type="match status" value="1"/>
</dbReference>
<dbReference type="InterPro" id="IPR006811">
    <property type="entry name" value="RNA_pol_II_suA"/>
</dbReference>
<keyword evidence="6 9" id="KW-0539">Nucleus</keyword>
<organism evidence="11 12">
    <name type="scientific">Serendipita vermifera MAFF 305830</name>
    <dbReference type="NCBI Taxonomy" id="933852"/>
    <lineage>
        <taxon>Eukaryota</taxon>
        <taxon>Fungi</taxon>
        <taxon>Dikarya</taxon>
        <taxon>Basidiomycota</taxon>
        <taxon>Agaricomycotina</taxon>
        <taxon>Agaricomycetes</taxon>
        <taxon>Sebacinales</taxon>
        <taxon>Serendipitaceae</taxon>
        <taxon>Serendipita</taxon>
    </lineage>
</organism>
<comment type="catalytic activity">
    <reaction evidence="8 9">
        <text>O-phospho-L-threonyl-[protein] + H2O = L-threonyl-[protein] + phosphate</text>
        <dbReference type="Rhea" id="RHEA:47004"/>
        <dbReference type="Rhea" id="RHEA-COMP:11060"/>
        <dbReference type="Rhea" id="RHEA-COMP:11605"/>
        <dbReference type="ChEBI" id="CHEBI:15377"/>
        <dbReference type="ChEBI" id="CHEBI:30013"/>
        <dbReference type="ChEBI" id="CHEBI:43474"/>
        <dbReference type="ChEBI" id="CHEBI:61977"/>
        <dbReference type="EC" id="3.1.3.16"/>
    </reaction>
</comment>
<reference evidence="11 12" key="1">
    <citation type="submission" date="2014-04" db="EMBL/GenBank/DDBJ databases">
        <authorList>
            <consortium name="DOE Joint Genome Institute"/>
            <person name="Kuo A."/>
            <person name="Zuccaro A."/>
            <person name="Kohler A."/>
            <person name="Nagy L.G."/>
            <person name="Floudas D."/>
            <person name="Copeland A."/>
            <person name="Barry K.W."/>
            <person name="Cichocki N."/>
            <person name="Veneault-Fourrey C."/>
            <person name="LaButti K."/>
            <person name="Lindquist E.A."/>
            <person name="Lipzen A."/>
            <person name="Lundell T."/>
            <person name="Morin E."/>
            <person name="Murat C."/>
            <person name="Sun H."/>
            <person name="Tunlid A."/>
            <person name="Henrissat B."/>
            <person name="Grigoriev I.V."/>
            <person name="Hibbett D.S."/>
            <person name="Martin F."/>
            <person name="Nordberg H.P."/>
            <person name="Cantor M.N."/>
            <person name="Hua S.X."/>
        </authorList>
    </citation>
    <scope>NUCLEOTIDE SEQUENCE [LARGE SCALE GENOMIC DNA]</scope>
    <source>
        <strain evidence="11 12">MAFF 305830</strain>
    </source>
</reference>
<evidence type="ECO:0000256" key="1">
    <source>
        <dbReference type="ARBA" id="ARBA00004123"/>
    </source>
</evidence>
<dbReference type="PANTHER" id="PTHR20383">
    <property type="entry name" value="RNA POLYMERASE II SUBUNIT A C-TERMINAL DOMAIN PHOSPHATASE"/>
    <property type="match status" value="1"/>
</dbReference>
<evidence type="ECO:0000256" key="4">
    <source>
        <dbReference type="ARBA" id="ARBA00022801"/>
    </source>
</evidence>
<dbReference type="GO" id="GO:0008420">
    <property type="term" value="F:RNA polymerase II CTD heptapeptide repeat phosphatase activity"/>
    <property type="evidence" value="ECO:0007669"/>
    <property type="project" value="UniProtKB-ARBA"/>
</dbReference>
<dbReference type="GO" id="GO:0005847">
    <property type="term" value="C:mRNA cleavage and polyadenylation specificity factor complex"/>
    <property type="evidence" value="ECO:0007669"/>
    <property type="project" value="UniProtKB-ARBA"/>
</dbReference>
<evidence type="ECO:0000256" key="2">
    <source>
        <dbReference type="ARBA" id="ARBA00008978"/>
    </source>
</evidence>
<name>A0A0C2WML8_SERVB</name>
<dbReference type="GO" id="GO:0031124">
    <property type="term" value="P:mRNA 3'-end processing"/>
    <property type="evidence" value="ECO:0007669"/>
    <property type="project" value="UniProtKB-ARBA"/>
</dbReference>
<feature type="region of interest" description="Disordered" evidence="10">
    <location>
        <begin position="1"/>
        <end position="39"/>
    </location>
</feature>
<keyword evidence="4 9" id="KW-0378">Hydrolase</keyword>
<evidence type="ECO:0000256" key="8">
    <source>
        <dbReference type="ARBA" id="ARBA00048336"/>
    </source>
</evidence>
<comment type="subcellular location">
    <subcellularLocation>
        <location evidence="1 9">Nucleus</location>
    </subcellularLocation>
</comment>
<evidence type="ECO:0000256" key="7">
    <source>
        <dbReference type="ARBA" id="ARBA00047761"/>
    </source>
</evidence>
<comment type="function">
    <text evidence="9">Processively dephosphorylates Ser-5 of the heptad repeats YSPTSPS in the C-terminal domain of the largest RNA polymerase II subunit (RPB1).</text>
</comment>
<reference evidence="12" key="2">
    <citation type="submission" date="2015-01" db="EMBL/GenBank/DDBJ databases">
        <title>Evolutionary Origins and Diversification of the Mycorrhizal Mutualists.</title>
        <authorList>
            <consortium name="DOE Joint Genome Institute"/>
            <consortium name="Mycorrhizal Genomics Consortium"/>
            <person name="Kohler A."/>
            <person name="Kuo A."/>
            <person name="Nagy L.G."/>
            <person name="Floudas D."/>
            <person name="Copeland A."/>
            <person name="Barry K.W."/>
            <person name="Cichocki N."/>
            <person name="Veneault-Fourrey C."/>
            <person name="LaButti K."/>
            <person name="Lindquist E.A."/>
            <person name="Lipzen A."/>
            <person name="Lundell T."/>
            <person name="Morin E."/>
            <person name="Murat C."/>
            <person name="Riley R."/>
            <person name="Ohm R."/>
            <person name="Sun H."/>
            <person name="Tunlid A."/>
            <person name="Henrissat B."/>
            <person name="Grigoriev I.V."/>
            <person name="Hibbett D.S."/>
            <person name="Martin F."/>
        </authorList>
    </citation>
    <scope>NUCLEOTIDE SEQUENCE [LARGE SCALE GENOMIC DNA]</scope>
    <source>
        <strain evidence="12">MAFF 305830</strain>
    </source>
</reference>
<gene>
    <name evidence="11" type="ORF">M408DRAFT_329969</name>
</gene>
<keyword evidence="3 9" id="KW-0507">mRNA processing</keyword>
<evidence type="ECO:0000256" key="9">
    <source>
        <dbReference type="RuleBase" id="RU369031"/>
    </source>
</evidence>
<dbReference type="AlphaFoldDB" id="A0A0C2WML8"/>
<dbReference type="EC" id="3.1.3.16" evidence="9"/>
<evidence type="ECO:0000256" key="10">
    <source>
        <dbReference type="SAM" id="MobiDB-lite"/>
    </source>
</evidence>
<dbReference type="Proteomes" id="UP000054097">
    <property type="component" value="Unassembled WGS sequence"/>
</dbReference>
<evidence type="ECO:0000256" key="5">
    <source>
        <dbReference type="ARBA" id="ARBA00022912"/>
    </source>
</evidence>
<dbReference type="STRING" id="933852.A0A0C2WML8"/>
<proteinExistence type="inferred from homology"/>
<comment type="function">
    <text evidence="9">Component of the cleavage and polyadenylation factor (CPF) complex, which plays a key role in polyadenylation-dependent pre-mRNA 3'-end formation and cooperates with cleavage factors including the CFIA complex and NAB4/CFIB. SSU72 is required for 3'-end formation of snoRNAs.</text>
</comment>
<dbReference type="HOGENOM" id="CLU_062463_1_0_1"/>
<comment type="catalytic activity">
    <reaction evidence="7 9">
        <text>O-phospho-L-seryl-[protein] + H2O = L-seryl-[protein] + phosphate</text>
        <dbReference type="Rhea" id="RHEA:20629"/>
        <dbReference type="Rhea" id="RHEA-COMP:9863"/>
        <dbReference type="Rhea" id="RHEA-COMP:11604"/>
        <dbReference type="ChEBI" id="CHEBI:15377"/>
        <dbReference type="ChEBI" id="CHEBI:29999"/>
        <dbReference type="ChEBI" id="CHEBI:43474"/>
        <dbReference type="ChEBI" id="CHEBI:83421"/>
        <dbReference type="EC" id="3.1.3.16"/>
    </reaction>
</comment>
<dbReference type="OrthoDB" id="57957at2759"/>
<sequence>MDPRRRDPRRAAQGTPSVAAQIPTMAPPEHPLGGQSSEDASLINNASLRRHQKRRPLFCIVCASNQNRSMEGHNVLQKAGYDVISAGTGSLVRLPGPTVDRPNVYQFGTPYQKMWEDLHEQDAALYEQNGLLNMLDRNRKLKMAPQRWNETRILADVVITCEERCFDAVCDDLLGRGSDLNRSVHIINMEIKDNHEEALIAGQAMLDLAAAVSNAEDLDEEMDNIVQKQIMKHPHNLLHTVAFY</sequence>
<accession>A0A0C2WML8</accession>
<evidence type="ECO:0000256" key="6">
    <source>
        <dbReference type="ARBA" id="ARBA00023242"/>
    </source>
</evidence>
<evidence type="ECO:0000256" key="3">
    <source>
        <dbReference type="ARBA" id="ARBA00022664"/>
    </source>
</evidence>
<protein>
    <recommendedName>
        <fullName evidence="9">RNA polymerase II subunit A C-terminal domain phosphatase SSU72</fullName>
        <shortName evidence="9">CTD phosphatase SSU72</shortName>
        <ecNumber evidence="9">3.1.3.16</ecNumber>
    </recommendedName>
</protein>
<evidence type="ECO:0000313" key="11">
    <source>
        <dbReference type="EMBL" id="KIM27523.1"/>
    </source>
</evidence>
<keyword evidence="5 9" id="KW-0904">Protein phosphatase</keyword>
<dbReference type="EMBL" id="KN824298">
    <property type="protein sequence ID" value="KIM27523.1"/>
    <property type="molecule type" value="Genomic_DNA"/>
</dbReference>
<keyword evidence="12" id="KW-1185">Reference proteome</keyword>
<comment type="subunit">
    <text evidence="9">Component of the cleavage and polyadenylation factor (CPF) complex.</text>
</comment>
<dbReference type="Gene3D" id="3.40.50.2300">
    <property type="match status" value="2"/>
</dbReference>
<evidence type="ECO:0000313" key="12">
    <source>
        <dbReference type="Proteomes" id="UP000054097"/>
    </source>
</evidence>